<dbReference type="InterPro" id="IPR036390">
    <property type="entry name" value="WH_DNA-bd_sf"/>
</dbReference>
<keyword evidence="2" id="KW-0808">Transferase</keyword>
<dbReference type="GO" id="GO:0008171">
    <property type="term" value="F:O-methyltransferase activity"/>
    <property type="evidence" value="ECO:0007669"/>
    <property type="project" value="InterPro"/>
</dbReference>
<dbReference type="EMBL" id="JACCJB010000022">
    <property type="protein sequence ID" value="KAF6218602.1"/>
    <property type="molecule type" value="Genomic_DNA"/>
</dbReference>
<dbReference type="Proteomes" id="UP000593566">
    <property type="component" value="Unassembled WGS sequence"/>
</dbReference>
<reference evidence="6 7" key="1">
    <citation type="journal article" date="2020" name="Genomics">
        <title>Complete, high-quality genomes from long-read metagenomic sequencing of two wolf lichen thalli reveals enigmatic genome architecture.</title>
        <authorList>
            <person name="McKenzie S.K."/>
            <person name="Walston R.F."/>
            <person name="Allen J.L."/>
        </authorList>
    </citation>
    <scope>NUCLEOTIDE SEQUENCE [LARGE SCALE GENOMIC DNA]</scope>
    <source>
        <strain evidence="6">WasteWater1</strain>
    </source>
</reference>
<dbReference type="InterPro" id="IPR001077">
    <property type="entry name" value="COMT_C"/>
</dbReference>
<comment type="caution">
    <text evidence="6">The sequence shown here is derived from an EMBL/GenBank/DDBJ whole genome shotgun (WGS) entry which is preliminary data.</text>
</comment>
<organism evidence="6 7">
    <name type="scientific">Letharia lupina</name>
    <dbReference type="NCBI Taxonomy" id="560253"/>
    <lineage>
        <taxon>Eukaryota</taxon>
        <taxon>Fungi</taxon>
        <taxon>Dikarya</taxon>
        <taxon>Ascomycota</taxon>
        <taxon>Pezizomycotina</taxon>
        <taxon>Lecanoromycetes</taxon>
        <taxon>OSLEUM clade</taxon>
        <taxon>Lecanoromycetidae</taxon>
        <taxon>Lecanorales</taxon>
        <taxon>Lecanorineae</taxon>
        <taxon>Parmeliaceae</taxon>
        <taxon>Letharia</taxon>
    </lineage>
</organism>
<evidence type="ECO:0000313" key="6">
    <source>
        <dbReference type="EMBL" id="KAF6218602.1"/>
    </source>
</evidence>
<evidence type="ECO:0000256" key="1">
    <source>
        <dbReference type="ARBA" id="ARBA00022603"/>
    </source>
</evidence>
<dbReference type="AlphaFoldDB" id="A0A8H6F7Y6"/>
<dbReference type="Gene3D" id="3.40.50.150">
    <property type="entry name" value="Vaccinia Virus protein VP39"/>
    <property type="match status" value="1"/>
</dbReference>
<feature type="compositionally biased region" description="Basic and acidic residues" evidence="4">
    <location>
        <begin position="446"/>
        <end position="459"/>
    </location>
</feature>
<evidence type="ECO:0000259" key="5">
    <source>
        <dbReference type="Pfam" id="PF00891"/>
    </source>
</evidence>
<protein>
    <recommendedName>
        <fullName evidence="5">O-methyltransferase C-terminal domain-containing protein</fullName>
    </recommendedName>
</protein>
<dbReference type="Pfam" id="PF00891">
    <property type="entry name" value="Methyltransf_2"/>
    <property type="match status" value="1"/>
</dbReference>
<feature type="compositionally biased region" description="Low complexity" evidence="4">
    <location>
        <begin position="460"/>
        <end position="471"/>
    </location>
</feature>
<sequence length="500" mass="55759">MASLTEIAEGILANAKRLDEYTASKGLRYSTFEKDTLSNLPDDFEDCRKSLVDSTQELKQLAHGPVGLLLETLFLFNDLLSLRFIYHYNIPQYVPADGSISYADIARASKLDEALLRRFIQAAMVNRVFSEPQINYVQHTAISRLLKEDPEAMDAVGFLLEDLAPASTKVLAAFEKWPGSGEPNETGFNIENDTGDPFYLELAKTPERSRRFGGGMRFMTRGSLYDIGHLINGYDWAALDKADGLVVDIGGGHGGVSRALATSTIKLQLIVQDLPGTVKEGESLLPENLKGRVKFMPHDFFTEQPVKGADVYFFRFILHNWSDSYCTKILKNLLPAMKNGSKVVIYEFLISEMANTAWSQKQGRNLDMIGATGWNSLERTTSDWENLFASVDPRYRFLGARTPENSSVSLIEAGGEQTRSYGHQNGKEEDDWSVVAILSGTSSRNAEAKDLAEDERQTSDSRAGSRGSSDGLKPFGDAVGCSRRRERRRRPRRFQSTCRP</sequence>
<dbReference type="InterPro" id="IPR016461">
    <property type="entry name" value="COMT-like"/>
</dbReference>
<dbReference type="SUPFAM" id="SSF53335">
    <property type="entry name" value="S-adenosyl-L-methionine-dependent methyltransferases"/>
    <property type="match status" value="1"/>
</dbReference>
<dbReference type="PROSITE" id="PS51683">
    <property type="entry name" value="SAM_OMT_II"/>
    <property type="match status" value="1"/>
</dbReference>
<dbReference type="PANTHER" id="PTHR43712:SF16">
    <property type="entry name" value="O-METHYLTRANSFERASE ELCB"/>
    <property type="match status" value="1"/>
</dbReference>
<dbReference type="Gene3D" id="1.10.10.10">
    <property type="entry name" value="Winged helix-like DNA-binding domain superfamily/Winged helix DNA-binding domain"/>
    <property type="match status" value="1"/>
</dbReference>
<dbReference type="GeneID" id="59334358"/>
<keyword evidence="7" id="KW-1185">Reference proteome</keyword>
<dbReference type="SUPFAM" id="SSF46785">
    <property type="entry name" value="Winged helix' DNA-binding domain"/>
    <property type="match status" value="1"/>
</dbReference>
<accession>A0A8H6F7Y6</accession>
<proteinExistence type="predicted"/>
<evidence type="ECO:0000313" key="7">
    <source>
        <dbReference type="Proteomes" id="UP000593566"/>
    </source>
</evidence>
<feature type="compositionally biased region" description="Basic residues" evidence="4">
    <location>
        <begin position="482"/>
        <end position="493"/>
    </location>
</feature>
<gene>
    <name evidence="6" type="ORF">HO133_005953</name>
</gene>
<feature type="region of interest" description="Disordered" evidence="4">
    <location>
        <begin position="444"/>
        <end position="500"/>
    </location>
</feature>
<keyword evidence="1" id="KW-0489">Methyltransferase</keyword>
<name>A0A8H6F7Y6_9LECA</name>
<evidence type="ECO:0000256" key="2">
    <source>
        <dbReference type="ARBA" id="ARBA00022679"/>
    </source>
</evidence>
<evidence type="ECO:0000256" key="4">
    <source>
        <dbReference type="SAM" id="MobiDB-lite"/>
    </source>
</evidence>
<evidence type="ECO:0000256" key="3">
    <source>
        <dbReference type="ARBA" id="ARBA00022691"/>
    </source>
</evidence>
<dbReference type="InterPro" id="IPR036388">
    <property type="entry name" value="WH-like_DNA-bd_sf"/>
</dbReference>
<dbReference type="InterPro" id="IPR029063">
    <property type="entry name" value="SAM-dependent_MTases_sf"/>
</dbReference>
<feature type="domain" description="O-methyltransferase C-terminal" evidence="5">
    <location>
        <begin position="245"/>
        <end position="389"/>
    </location>
</feature>
<keyword evidence="3" id="KW-0949">S-adenosyl-L-methionine</keyword>
<dbReference type="PANTHER" id="PTHR43712">
    <property type="entry name" value="PUTATIVE (AFU_ORTHOLOGUE AFUA_4G14580)-RELATED"/>
    <property type="match status" value="1"/>
</dbReference>
<dbReference type="GO" id="GO:0032259">
    <property type="term" value="P:methylation"/>
    <property type="evidence" value="ECO:0007669"/>
    <property type="project" value="UniProtKB-KW"/>
</dbReference>
<dbReference type="RefSeq" id="XP_037148037.1">
    <property type="nucleotide sequence ID" value="XM_037296856.1"/>
</dbReference>